<dbReference type="Proteomes" id="UP001190700">
    <property type="component" value="Unassembled WGS sequence"/>
</dbReference>
<comment type="caution">
    <text evidence="1">The sequence shown here is derived from an EMBL/GenBank/DDBJ whole genome shotgun (WGS) entry which is preliminary data.</text>
</comment>
<protein>
    <submittedName>
        <fullName evidence="1">Uncharacterized protein</fullName>
    </submittedName>
</protein>
<keyword evidence="2" id="KW-1185">Reference proteome</keyword>
<gene>
    <name evidence="1" type="ORF">CYMTET_56734</name>
</gene>
<evidence type="ECO:0000313" key="2">
    <source>
        <dbReference type="Proteomes" id="UP001190700"/>
    </source>
</evidence>
<sequence>MAAMKATVDAQQQQHVAAAAAAVVVATPPISPELRALIFAFESTPLCVEEWPIECLDVLIALAVDDPQTLEGPLRTPQLLRAFVFSVKAEITKWQAFAVMVDPARPTVDFAMLGASTGSPSAKGGNISALIAGGGVGGTGFPVPAAGSPATPTVPEKHRQSDADIEAAVKSHDVSAGAAQFSGFAAG</sequence>
<evidence type="ECO:0000313" key="1">
    <source>
        <dbReference type="EMBL" id="KAK3232940.1"/>
    </source>
</evidence>
<reference evidence="1 2" key="1">
    <citation type="journal article" date="2015" name="Genome Biol. Evol.">
        <title>Comparative Genomics of a Bacterivorous Green Alga Reveals Evolutionary Causalities and Consequences of Phago-Mixotrophic Mode of Nutrition.</title>
        <authorList>
            <person name="Burns J.A."/>
            <person name="Paasch A."/>
            <person name="Narechania A."/>
            <person name="Kim E."/>
        </authorList>
    </citation>
    <scope>NUCLEOTIDE SEQUENCE [LARGE SCALE GENOMIC DNA]</scope>
    <source>
        <strain evidence="1 2">PLY_AMNH</strain>
    </source>
</reference>
<organism evidence="1 2">
    <name type="scientific">Cymbomonas tetramitiformis</name>
    <dbReference type="NCBI Taxonomy" id="36881"/>
    <lineage>
        <taxon>Eukaryota</taxon>
        <taxon>Viridiplantae</taxon>
        <taxon>Chlorophyta</taxon>
        <taxon>Pyramimonadophyceae</taxon>
        <taxon>Pyramimonadales</taxon>
        <taxon>Pyramimonadaceae</taxon>
        <taxon>Cymbomonas</taxon>
    </lineage>
</organism>
<accession>A0AAE0BBR1</accession>
<dbReference type="EMBL" id="LGRX02035847">
    <property type="protein sequence ID" value="KAK3232940.1"/>
    <property type="molecule type" value="Genomic_DNA"/>
</dbReference>
<name>A0AAE0BBR1_9CHLO</name>
<proteinExistence type="predicted"/>
<dbReference type="AlphaFoldDB" id="A0AAE0BBR1"/>